<dbReference type="Pfam" id="PF00293">
    <property type="entry name" value="NUDIX"/>
    <property type="match status" value="1"/>
</dbReference>
<gene>
    <name evidence="3" type="ORF">COU10_02685</name>
</gene>
<evidence type="ECO:0000313" key="4">
    <source>
        <dbReference type="Proteomes" id="UP000230903"/>
    </source>
</evidence>
<dbReference type="InterPro" id="IPR015797">
    <property type="entry name" value="NUDIX_hydrolase-like_dom_sf"/>
</dbReference>
<dbReference type="InterPro" id="IPR000086">
    <property type="entry name" value="NUDIX_hydrolase_dom"/>
</dbReference>
<proteinExistence type="predicted"/>
<dbReference type="PROSITE" id="PS00893">
    <property type="entry name" value="NUDIX_BOX"/>
    <property type="match status" value="1"/>
</dbReference>
<dbReference type="GO" id="GO:0006754">
    <property type="term" value="P:ATP biosynthetic process"/>
    <property type="evidence" value="ECO:0007669"/>
    <property type="project" value="TreeGrafter"/>
</dbReference>
<dbReference type="GO" id="GO:0006167">
    <property type="term" value="P:AMP biosynthetic process"/>
    <property type="evidence" value="ECO:0007669"/>
    <property type="project" value="TreeGrafter"/>
</dbReference>
<name>A0A2H0UN16_9BACT</name>
<dbReference type="PROSITE" id="PS51462">
    <property type="entry name" value="NUDIX"/>
    <property type="match status" value="1"/>
</dbReference>
<evidence type="ECO:0000259" key="2">
    <source>
        <dbReference type="PROSITE" id="PS51462"/>
    </source>
</evidence>
<accession>A0A2H0UN16</accession>
<dbReference type="EMBL" id="PFBC01000042">
    <property type="protein sequence ID" value="PIR87804.1"/>
    <property type="molecule type" value="Genomic_DNA"/>
</dbReference>
<protein>
    <recommendedName>
        <fullName evidence="2">Nudix hydrolase domain-containing protein</fullName>
    </recommendedName>
</protein>
<sequence length="169" mass="19674">MVQKRTADVSQGTKKEISAGIIIFRRTSEGVKFLLLYHGGDYWNFAKGKLEESERSWQAAFREVTEETGLKKSELKLAGNFKTFEKFHFRRGKDKIFKVVILYLAETHHKQIVLSDEHDGYGWFKFADAKRVMSKHEDSVKIIQRAYKYLQNQQKEGMKSEEQNSTDSG</sequence>
<organism evidence="3 4">
    <name type="scientific">Candidatus Harrisonbacteria bacterium CG10_big_fil_rev_8_21_14_0_10_45_28</name>
    <dbReference type="NCBI Taxonomy" id="1974586"/>
    <lineage>
        <taxon>Bacteria</taxon>
        <taxon>Candidatus Harrisoniibacteriota</taxon>
    </lineage>
</organism>
<dbReference type="GO" id="GO:0004081">
    <property type="term" value="F:bis(5'-nucleosyl)-tetraphosphatase (asymmetrical) activity"/>
    <property type="evidence" value="ECO:0007669"/>
    <property type="project" value="TreeGrafter"/>
</dbReference>
<dbReference type="AlphaFoldDB" id="A0A2H0UN16"/>
<evidence type="ECO:0000256" key="1">
    <source>
        <dbReference type="ARBA" id="ARBA00022801"/>
    </source>
</evidence>
<dbReference type="PANTHER" id="PTHR21340:SF0">
    <property type="entry name" value="BIS(5'-NUCLEOSYL)-TETRAPHOSPHATASE [ASYMMETRICAL]"/>
    <property type="match status" value="1"/>
</dbReference>
<evidence type="ECO:0000313" key="3">
    <source>
        <dbReference type="EMBL" id="PIR87804.1"/>
    </source>
</evidence>
<dbReference type="SUPFAM" id="SSF55811">
    <property type="entry name" value="Nudix"/>
    <property type="match status" value="1"/>
</dbReference>
<keyword evidence="1" id="KW-0378">Hydrolase</keyword>
<comment type="caution">
    <text evidence="3">The sequence shown here is derived from an EMBL/GenBank/DDBJ whole genome shotgun (WGS) entry which is preliminary data.</text>
</comment>
<dbReference type="PANTHER" id="PTHR21340">
    <property type="entry name" value="DIADENOSINE 5,5-P1,P4-TETRAPHOSPHATE PYROPHOSPHOHYDROLASE MUTT"/>
    <property type="match status" value="1"/>
</dbReference>
<dbReference type="Proteomes" id="UP000230903">
    <property type="component" value="Unassembled WGS sequence"/>
</dbReference>
<feature type="domain" description="Nudix hydrolase" evidence="2">
    <location>
        <begin position="14"/>
        <end position="146"/>
    </location>
</feature>
<dbReference type="InterPro" id="IPR051325">
    <property type="entry name" value="Nudix_hydrolase_domain"/>
</dbReference>
<dbReference type="Gene3D" id="3.90.79.10">
    <property type="entry name" value="Nucleoside Triphosphate Pyrophosphohydrolase"/>
    <property type="match status" value="1"/>
</dbReference>
<reference evidence="4" key="1">
    <citation type="submission" date="2017-09" db="EMBL/GenBank/DDBJ databases">
        <title>Depth-based differentiation of microbial function through sediment-hosted aquifers and enrichment of novel symbionts in the deep terrestrial subsurface.</title>
        <authorList>
            <person name="Probst A.J."/>
            <person name="Ladd B."/>
            <person name="Jarett J.K."/>
            <person name="Geller-Mcgrath D.E."/>
            <person name="Sieber C.M.K."/>
            <person name="Emerson J.B."/>
            <person name="Anantharaman K."/>
            <person name="Thomas B.C."/>
            <person name="Malmstrom R."/>
            <person name="Stieglmeier M."/>
            <person name="Klingl A."/>
            <person name="Woyke T."/>
            <person name="Ryan C.M."/>
            <person name="Banfield J.F."/>
        </authorList>
    </citation>
    <scope>NUCLEOTIDE SEQUENCE [LARGE SCALE GENOMIC DNA]</scope>
</reference>
<dbReference type="InterPro" id="IPR020084">
    <property type="entry name" value="NUDIX_hydrolase_CS"/>
</dbReference>